<sequence>MNKSHMESIDRLLEGTLPREEFDLLQEAMRNDPLLLSYYKEQAELNARLEWMLGDFQMAENVVEMHPPVRKWYQFSKSTAIAAALILAGGIGIGLMVDRYVAREPATVIADASEEAQIQEKEFGLPIVELGPVARVTNAKNAVFGNKEISMGSWLIPDQLELKSGRAQITMDSGAVVSMSAGAKVNIVDPHRVQLVSGQMTVQVPSSRREFICLVGDTLVSTEQGSYVLSSKAAGQDETLKIKNGLVTVSNPGFLADLTGGEGVVFGDGIKYLHEVEKPVTPEWDKVASEELHYIYWSFNEMQQASEEDEVIFTSESQWYDGDEFVLRKRILPDMMLTKEMHQSGGKYGKSLRLAGRGAYFESDFPGISGDKERTIACWVRTPTNPDLKNAYSIVSWGLRRSKDSKFQVSWNTGRDTSKGVKGALRVETGFSGHVIGETVINDGKWHHIACVVLPSSDPQEFGNIKLYVDGQLEKITGYSKMSINTDVESPEAEPLSIGLRLERINPRFRGLQHNNFKGRIDEFYIFDAALTPRQIKQLYLKNKPARRTAADSEQN</sequence>
<name>A0A1M6LSJ9_9BACT</name>
<dbReference type="GO" id="GO:0016989">
    <property type="term" value="F:sigma factor antagonist activity"/>
    <property type="evidence" value="ECO:0007669"/>
    <property type="project" value="TreeGrafter"/>
</dbReference>
<dbReference type="OrthoDB" id="177536at2"/>
<dbReference type="InParanoid" id="A0A1M6LSJ9"/>
<reference evidence="2 3" key="1">
    <citation type="submission" date="2016-11" db="EMBL/GenBank/DDBJ databases">
        <authorList>
            <person name="Jaros S."/>
            <person name="Januszkiewicz K."/>
            <person name="Wedrychowicz H."/>
        </authorList>
    </citation>
    <scope>NUCLEOTIDE SEQUENCE [LARGE SCALE GENOMIC DNA]</scope>
    <source>
        <strain evidence="2 3">DSM 18772</strain>
    </source>
</reference>
<dbReference type="PANTHER" id="PTHR30273:SF2">
    <property type="entry name" value="PROTEIN FECR"/>
    <property type="match status" value="1"/>
</dbReference>
<dbReference type="InterPro" id="IPR013320">
    <property type="entry name" value="ConA-like_dom_sf"/>
</dbReference>
<evidence type="ECO:0000313" key="2">
    <source>
        <dbReference type="EMBL" id="SHJ74159.1"/>
    </source>
</evidence>
<dbReference type="Proteomes" id="UP000184510">
    <property type="component" value="Unassembled WGS sequence"/>
</dbReference>
<accession>A0A1M6LSJ9</accession>
<evidence type="ECO:0000313" key="3">
    <source>
        <dbReference type="Proteomes" id="UP000184510"/>
    </source>
</evidence>
<dbReference type="PANTHER" id="PTHR30273">
    <property type="entry name" value="PERIPLASMIC SIGNAL SENSOR AND SIGMA FACTOR ACTIVATOR FECR-RELATED"/>
    <property type="match status" value="1"/>
</dbReference>
<protein>
    <submittedName>
        <fullName evidence="2">FecR family protein</fullName>
    </submittedName>
</protein>
<dbReference type="Gene3D" id="2.60.120.200">
    <property type="match status" value="1"/>
</dbReference>
<dbReference type="EMBL" id="FQYR01000004">
    <property type="protein sequence ID" value="SHJ74159.1"/>
    <property type="molecule type" value="Genomic_DNA"/>
</dbReference>
<feature type="transmembrane region" description="Helical" evidence="1">
    <location>
        <begin position="80"/>
        <end position="97"/>
    </location>
</feature>
<keyword evidence="1" id="KW-0812">Transmembrane</keyword>
<dbReference type="STRING" id="1123071.SAMN02745181_2490"/>
<dbReference type="AlphaFoldDB" id="A0A1M6LSJ9"/>
<proteinExistence type="predicted"/>
<evidence type="ECO:0000256" key="1">
    <source>
        <dbReference type="SAM" id="Phobius"/>
    </source>
</evidence>
<gene>
    <name evidence="2" type="ORF">SAMN02745181_2490</name>
</gene>
<dbReference type="RefSeq" id="WP_143184075.1">
    <property type="nucleotide sequence ID" value="NZ_FQYR01000004.1"/>
</dbReference>
<dbReference type="Pfam" id="PF13385">
    <property type="entry name" value="Laminin_G_3"/>
    <property type="match status" value="1"/>
</dbReference>
<dbReference type="InterPro" id="IPR012373">
    <property type="entry name" value="Ferrdict_sens_TM"/>
</dbReference>
<keyword evidence="1" id="KW-1133">Transmembrane helix</keyword>
<keyword evidence="1" id="KW-0472">Membrane</keyword>
<keyword evidence="3" id="KW-1185">Reference proteome</keyword>
<dbReference type="SUPFAM" id="SSF49899">
    <property type="entry name" value="Concanavalin A-like lectins/glucanases"/>
    <property type="match status" value="1"/>
</dbReference>
<organism evidence="2 3">
    <name type="scientific">Rubritalea squalenifaciens DSM 18772</name>
    <dbReference type="NCBI Taxonomy" id="1123071"/>
    <lineage>
        <taxon>Bacteria</taxon>
        <taxon>Pseudomonadati</taxon>
        <taxon>Verrucomicrobiota</taxon>
        <taxon>Verrucomicrobiia</taxon>
        <taxon>Verrucomicrobiales</taxon>
        <taxon>Rubritaleaceae</taxon>
        <taxon>Rubritalea</taxon>
    </lineage>
</organism>